<sequence length="103" mass="12310">MVTLQTYVLQNQHVVRVLQATCCILLLSQPNQMVQNKYLCMCTEITDLHRNCTKRWALRWLKWQALNCQKSKLTCCASIHKTHSIENFSHCLYEDRNHFTRRQ</sequence>
<organism evidence="1">
    <name type="scientific">Davidia involucrata</name>
    <name type="common">Dove tree</name>
    <dbReference type="NCBI Taxonomy" id="16924"/>
    <lineage>
        <taxon>Eukaryota</taxon>
        <taxon>Viridiplantae</taxon>
        <taxon>Streptophyta</taxon>
        <taxon>Embryophyta</taxon>
        <taxon>Tracheophyta</taxon>
        <taxon>Spermatophyta</taxon>
        <taxon>Magnoliopsida</taxon>
        <taxon>eudicotyledons</taxon>
        <taxon>Gunneridae</taxon>
        <taxon>Pentapetalae</taxon>
        <taxon>asterids</taxon>
        <taxon>Cornales</taxon>
        <taxon>Nyssaceae</taxon>
        <taxon>Davidia</taxon>
    </lineage>
</organism>
<proteinExistence type="predicted"/>
<dbReference type="EMBL" id="GHES01039699">
    <property type="protein sequence ID" value="MPA70258.1"/>
    <property type="molecule type" value="Transcribed_RNA"/>
</dbReference>
<reference evidence="1" key="1">
    <citation type="submission" date="2019-08" db="EMBL/GenBank/DDBJ databases">
        <title>Reference gene set and small RNA set construction with multiple tissues from Davidia involucrata Baill.</title>
        <authorList>
            <person name="Yang H."/>
            <person name="Zhou C."/>
            <person name="Li G."/>
            <person name="Wang J."/>
            <person name="Gao P."/>
            <person name="Wang M."/>
            <person name="Wang R."/>
            <person name="Zhao Y."/>
        </authorList>
    </citation>
    <scope>NUCLEOTIDE SEQUENCE</scope>
    <source>
        <tissue evidence="1">Mixed with DoveR01_LX</tissue>
    </source>
</reference>
<gene>
    <name evidence="1" type="ORF">Din_039699</name>
</gene>
<dbReference type="AlphaFoldDB" id="A0A5B7BPJ8"/>
<name>A0A5B7BPJ8_DAVIN</name>
<accession>A0A5B7BPJ8</accession>
<protein>
    <submittedName>
        <fullName evidence="1">Uncharacterized protein</fullName>
    </submittedName>
</protein>
<evidence type="ECO:0000313" key="1">
    <source>
        <dbReference type="EMBL" id="MPA70258.1"/>
    </source>
</evidence>